<keyword evidence="3" id="KW-0677">Repeat</keyword>
<name>A0A0G0LKC9_9BACT</name>
<protein>
    <submittedName>
        <fullName evidence="6">Acetyltransferase</fullName>
    </submittedName>
</protein>
<evidence type="ECO:0000256" key="1">
    <source>
        <dbReference type="ARBA" id="ARBA00022605"/>
    </source>
</evidence>
<dbReference type="GO" id="GO:0009085">
    <property type="term" value="P:lysine biosynthetic process"/>
    <property type="evidence" value="ECO:0007669"/>
    <property type="project" value="UniProtKB-KW"/>
</dbReference>
<dbReference type="AlphaFoldDB" id="A0A0G0LKC9"/>
<dbReference type="InterPro" id="IPR050179">
    <property type="entry name" value="Trans_hexapeptide_repeat"/>
</dbReference>
<dbReference type="EMBL" id="LBVU01000007">
    <property type="protein sequence ID" value="KKQ91482.1"/>
    <property type="molecule type" value="Genomic_DNA"/>
</dbReference>
<dbReference type="InterPro" id="IPR011004">
    <property type="entry name" value="Trimer_LpxA-like_sf"/>
</dbReference>
<evidence type="ECO:0000313" key="6">
    <source>
        <dbReference type="EMBL" id="KKQ91482.1"/>
    </source>
</evidence>
<keyword evidence="2 6" id="KW-0808">Transferase</keyword>
<dbReference type="Proteomes" id="UP000034774">
    <property type="component" value="Unassembled WGS sequence"/>
</dbReference>
<dbReference type="GO" id="GO:0016740">
    <property type="term" value="F:transferase activity"/>
    <property type="evidence" value="ECO:0007669"/>
    <property type="project" value="UniProtKB-KW"/>
</dbReference>
<dbReference type="Gene3D" id="2.160.10.10">
    <property type="entry name" value="Hexapeptide repeat proteins"/>
    <property type="match status" value="2"/>
</dbReference>
<evidence type="ECO:0000256" key="2">
    <source>
        <dbReference type="ARBA" id="ARBA00022679"/>
    </source>
</evidence>
<evidence type="ECO:0000313" key="7">
    <source>
        <dbReference type="Proteomes" id="UP000034774"/>
    </source>
</evidence>
<dbReference type="STRING" id="1618572.UT17_C0007G0008"/>
<keyword evidence="1" id="KW-0028">Amino-acid biosynthesis</keyword>
<dbReference type="GO" id="GO:0019877">
    <property type="term" value="P:diaminopimelate biosynthetic process"/>
    <property type="evidence" value="ECO:0007669"/>
    <property type="project" value="UniProtKB-KW"/>
</dbReference>
<dbReference type="PROSITE" id="PS00101">
    <property type="entry name" value="HEXAPEP_TRANSFERASES"/>
    <property type="match status" value="1"/>
</dbReference>
<dbReference type="PANTHER" id="PTHR43300:SF10">
    <property type="entry name" value="2,3,4,5-TETRAHYDROPYRIDINE-2,6-DICARBOXYLATE N-ACETYLTRANSFERASE"/>
    <property type="match status" value="1"/>
</dbReference>
<dbReference type="Pfam" id="PF00132">
    <property type="entry name" value="Hexapep"/>
    <property type="match status" value="1"/>
</dbReference>
<keyword evidence="5" id="KW-0457">Lysine biosynthesis</keyword>
<reference evidence="6 7" key="1">
    <citation type="journal article" date="2015" name="Nature">
        <title>rRNA introns, odd ribosomes, and small enigmatic genomes across a large radiation of phyla.</title>
        <authorList>
            <person name="Brown C.T."/>
            <person name="Hug L.A."/>
            <person name="Thomas B.C."/>
            <person name="Sharon I."/>
            <person name="Castelle C.J."/>
            <person name="Singh A."/>
            <person name="Wilkins M.J."/>
            <person name="Williams K.H."/>
            <person name="Banfield J.F."/>
        </authorList>
    </citation>
    <scope>NUCLEOTIDE SEQUENCE [LARGE SCALE GENOMIC DNA]</scope>
</reference>
<comment type="caution">
    <text evidence="6">The sequence shown here is derived from an EMBL/GenBank/DDBJ whole genome shotgun (WGS) entry which is preliminary data.</text>
</comment>
<accession>A0A0G0LKC9</accession>
<dbReference type="PANTHER" id="PTHR43300">
    <property type="entry name" value="ACETYLTRANSFERASE"/>
    <property type="match status" value="1"/>
</dbReference>
<dbReference type="Pfam" id="PF14602">
    <property type="entry name" value="Hexapep_2"/>
    <property type="match status" value="2"/>
</dbReference>
<evidence type="ECO:0000256" key="4">
    <source>
        <dbReference type="ARBA" id="ARBA00022915"/>
    </source>
</evidence>
<proteinExistence type="predicted"/>
<sequence>MLENVIGKNVDIHESVLLGDDICIGNNVTIYPRVTIGNGTRIFDNAIIGRPPLSTGNTTREVDSSFHPLTIGENCVIGASSVLYTNLKIGRNVLIGDLARIREGCDISDSVVIGGAVLVMYNTKIGTRTRIIDGSIITGNMIIEEDVFIGPGVNTVNDDNVYLARFKIEPLKIRGPIIRRFALIGTGATLSSGIEIGEGAIVAPNAMVTKDVEEWTVVAGIPATKRKDVSYEHKKLILKQIAQALLT</sequence>
<dbReference type="SUPFAM" id="SSF51161">
    <property type="entry name" value="Trimeric LpxA-like enzymes"/>
    <property type="match status" value="1"/>
</dbReference>
<gene>
    <name evidence="6" type="ORF">UT17_C0007G0008</name>
</gene>
<organism evidence="6 7">
    <name type="scientific">Candidatus Woesebacteria bacterium GW2011_GWB1_39_10</name>
    <dbReference type="NCBI Taxonomy" id="1618572"/>
    <lineage>
        <taxon>Bacteria</taxon>
        <taxon>Candidatus Woeseibacteriota</taxon>
    </lineage>
</organism>
<evidence type="ECO:0000256" key="3">
    <source>
        <dbReference type="ARBA" id="ARBA00022737"/>
    </source>
</evidence>
<evidence type="ECO:0000256" key="5">
    <source>
        <dbReference type="ARBA" id="ARBA00023154"/>
    </source>
</evidence>
<dbReference type="InterPro" id="IPR001451">
    <property type="entry name" value="Hexapep"/>
</dbReference>
<keyword evidence="4" id="KW-0220">Diaminopimelate biosynthesis</keyword>
<dbReference type="InterPro" id="IPR018357">
    <property type="entry name" value="Hexapep_transf_CS"/>
</dbReference>